<evidence type="ECO:0000313" key="1">
    <source>
        <dbReference type="EMBL" id="KKM85286.1"/>
    </source>
</evidence>
<proteinExistence type="predicted"/>
<dbReference type="AlphaFoldDB" id="A0A0F9LDH9"/>
<dbReference type="EMBL" id="LAZR01007436">
    <property type="protein sequence ID" value="KKM85286.1"/>
    <property type="molecule type" value="Genomic_DNA"/>
</dbReference>
<organism evidence="1">
    <name type="scientific">marine sediment metagenome</name>
    <dbReference type="NCBI Taxonomy" id="412755"/>
    <lineage>
        <taxon>unclassified sequences</taxon>
        <taxon>metagenomes</taxon>
        <taxon>ecological metagenomes</taxon>
    </lineage>
</organism>
<reference evidence="1" key="1">
    <citation type="journal article" date="2015" name="Nature">
        <title>Complex archaea that bridge the gap between prokaryotes and eukaryotes.</title>
        <authorList>
            <person name="Spang A."/>
            <person name="Saw J.H."/>
            <person name="Jorgensen S.L."/>
            <person name="Zaremba-Niedzwiedzka K."/>
            <person name="Martijn J."/>
            <person name="Lind A.E."/>
            <person name="van Eijk R."/>
            <person name="Schleper C."/>
            <person name="Guy L."/>
            <person name="Ettema T.J."/>
        </authorList>
    </citation>
    <scope>NUCLEOTIDE SEQUENCE</scope>
</reference>
<gene>
    <name evidence="1" type="ORF">LCGC14_1290570</name>
</gene>
<accession>A0A0F9LDH9</accession>
<comment type="caution">
    <text evidence="1">The sequence shown here is derived from an EMBL/GenBank/DDBJ whole genome shotgun (WGS) entry which is preliminary data.</text>
</comment>
<name>A0A0F9LDH9_9ZZZZ</name>
<protein>
    <submittedName>
        <fullName evidence="1">Uncharacterized protein</fullName>
    </submittedName>
</protein>
<sequence length="34" mass="4104">MDEHPKKCFDVSKRIRDVFLKNMSHIEDSCFSFI</sequence>